<dbReference type="GO" id="GO:0050992">
    <property type="term" value="P:dimethylallyl diphosphate biosynthetic process"/>
    <property type="evidence" value="ECO:0007669"/>
    <property type="project" value="UniProtKB-UniPathway"/>
</dbReference>
<keyword evidence="8" id="KW-0472">Membrane</keyword>
<dbReference type="NCBIfam" id="TIGR02150">
    <property type="entry name" value="IPP_isom_1"/>
    <property type="match status" value="1"/>
</dbReference>
<feature type="domain" description="Nudix hydrolase" evidence="9">
    <location>
        <begin position="49"/>
        <end position="213"/>
    </location>
</feature>
<dbReference type="SFLD" id="SFLDS00005">
    <property type="entry name" value="Isoprenoid_Synthase_Type_I"/>
    <property type="match status" value="1"/>
</dbReference>
<name>A0A7S3K3N5_9STRA</name>
<dbReference type="GO" id="GO:0051996">
    <property type="term" value="F:squalene synthase [NAD(P)H] activity"/>
    <property type="evidence" value="ECO:0007669"/>
    <property type="project" value="InterPro"/>
</dbReference>
<dbReference type="SUPFAM" id="SSF55811">
    <property type="entry name" value="Nudix"/>
    <property type="match status" value="1"/>
</dbReference>
<dbReference type="Pfam" id="PF00494">
    <property type="entry name" value="SQS_PSY"/>
    <property type="match status" value="1"/>
</dbReference>
<comment type="pathway">
    <text evidence="2">Isoprenoid biosynthesis; dimethylallyl diphosphate biosynthesis; dimethylallyl diphosphate from isopentenyl diphosphate: step 1/1.</text>
</comment>
<dbReference type="PROSITE" id="PS01044">
    <property type="entry name" value="SQUALEN_PHYTOEN_SYN_1"/>
    <property type="match status" value="1"/>
</dbReference>
<dbReference type="InterPro" id="IPR002060">
    <property type="entry name" value="Squ/phyt_synthse"/>
</dbReference>
<dbReference type="PROSITE" id="PS01045">
    <property type="entry name" value="SQUALEN_PHYTOEN_SYN_2"/>
    <property type="match status" value="1"/>
</dbReference>
<dbReference type="InterPro" id="IPR015797">
    <property type="entry name" value="NUDIX_hydrolase-like_dom_sf"/>
</dbReference>
<dbReference type="InterPro" id="IPR033904">
    <property type="entry name" value="Trans_IPPS_HH"/>
</dbReference>
<dbReference type="PROSITE" id="PS51462">
    <property type="entry name" value="NUDIX"/>
    <property type="match status" value="1"/>
</dbReference>
<dbReference type="GO" id="GO:0045338">
    <property type="term" value="P:farnesyl diphosphate metabolic process"/>
    <property type="evidence" value="ECO:0007669"/>
    <property type="project" value="InterPro"/>
</dbReference>
<dbReference type="NCBIfam" id="TIGR01559">
    <property type="entry name" value="squal_synth"/>
    <property type="match status" value="1"/>
</dbReference>
<keyword evidence="8" id="KW-1133">Transmembrane helix</keyword>
<proteinExistence type="inferred from homology"/>
<dbReference type="InterPro" id="IPR044844">
    <property type="entry name" value="Trans_IPPS_euk-type"/>
</dbReference>
<dbReference type="Pfam" id="PF00293">
    <property type="entry name" value="NUDIX"/>
    <property type="match status" value="1"/>
</dbReference>
<dbReference type="CDD" id="cd02885">
    <property type="entry name" value="NUDIX_IPP_Isomerase"/>
    <property type="match status" value="1"/>
</dbReference>
<evidence type="ECO:0000256" key="6">
    <source>
        <dbReference type="ARBA" id="ARBA00023229"/>
    </source>
</evidence>
<dbReference type="InterPro" id="IPR008949">
    <property type="entry name" value="Isoprenoid_synthase_dom_sf"/>
</dbReference>
<sequence>MASWDPSNMSQDDFMRKDECLVVNYADEVIGHENKYNTHKFVIGQPKGIVHRAFSVLLFDTEGRLLLQQRAASKITFAQVWTNTCCSHPLYGMKPDEVDSPQATLSGNPIGVKNAAVRKLKHELGIEGLDPSRFEFITRVHYWASDVDTHGPESPWGEHEIDYILAYQLQPGENLQVKPEPDEVMAVAWLNARELEAAMDDTQRFPLWSPWFKIIARRFLLPKWWNDLNALCSPNNNKFADFETIHRFDCHEMNQVLGAGGAVAGFLDALNKQENAHIKNKKKIALDTEHTQMLMDIATTTAELRGLNKAATNKNLKQGAYGKVFTHKHSLLSQLLQPREVFSALRLKLGPGRLPTKLATVPADGNHGFMEQSDIDFCDDMLGRVSRSFAAVIRQLPQGLALDVCIFYLVLRALDTVEDDMQYYQGKEKEKEDRLRNFATKELEDTECSVNELGEGDEKLLLQQFNKVVRVYKALPQASREVIADVTLKMGNGMANYVSAELAQGTTDIMAYNAYCHAVAGLVGEGLTRLFVANGYENTELEAEGDLKWPFCDAKNPQQNLGLANSMGLFLQKTNIIRDYLEDYVDGRAFWPKSLWRQYANCDELGEFTRPTARGGIDMKIFTQSNIASVVQKGASERSLYCLNALITDALDLAPDALEYLRRIQTPRIYRFCAIPQVMAIATLAECFDNQDLFTGVVKIRKGLAARAILDTARGHDATLIWFHTFASDILNKLPKTRADQKTKQHLEKACRAIISIAKPAIKAKRKSDSILLSIAGISAAVILGIGLKVFLR</sequence>
<dbReference type="GO" id="GO:0004452">
    <property type="term" value="F:isopentenyl-diphosphate delta-isomerase activity"/>
    <property type="evidence" value="ECO:0007669"/>
    <property type="project" value="InterPro"/>
</dbReference>
<evidence type="ECO:0000256" key="1">
    <source>
        <dbReference type="ARBA" id="ARBA00001946"/>
    </source>
</evidence>
<keyword evidence="6" id="KW-0414">Isoprene biosynthesis</keyword>
<dbReference type="InterPro" id="IPR006449">
    <property type="entry name" value="Squal_synth-like"/>
</dbReference>
<dbReference type="GO" id="GO:0008299">
    <property type="term" value="P:isoprenoid biosynthetic process"/>
    <property type="evidence" value="ECO:0007669"/>
    <property type="project" value="UniProtKB-KW"/>
</dbReference>
<accession>A0A7S3K3N5</accession>
<dbReference type="FunFam" id="1.10.600.10:FF:000023">
    <property type="entry name" value="Squalene synthase"/>
    <property type="match status" value="1"/>
</dbReference>
<evidence type="ECO:0000256" key="8">
    <source>
        <dbReference type="SAM" id="Phobius"/>
    </source>
</evidence>
<evidence type="ECO:0000256" key="3">
    <source>
        <dbReference type="ARBA" id="ARBA00006251"/>
    </source>
</evidence>
<protein>
    <recommendedName>
        <fullName evidence="9">Nudix hydrolase domain-containing protein</fullName>
    </recommendedName>
</protein>
<keyword evidence="5" id="KW-0808">Transferase</keyword>
<dbReference type="SFLD" id="SFLDG01018">
    <property type="entry name" value="Squalene/Phytoene_Synthase_Lik"/>
    <property type="match status" value="1"/>
</dbReference>
<dbReference type="UniPathway" id="UPA00059">
    <property type="reaction ID" value="UER00104"/>
</dbReference>
<feature type="transmembrane region" description="Helical" evidence="8">
    <location>
        <begin position="771"/>
        <end position="792"/>
    </location>
</feature>
<organism evidence="10">
    <name type="scientific">Aureoumbra lagunensis</name>
    <dbReference type="NCBI Taxonomy" id="44058"/>
    <lineage>
        <taxon>Eukaryota</taxon>
        <taxon>Sar</taxon>
        <taxon>Stramenopiles</taxon>
        <taxon>Ochrophyta</taxon>
        <taxon>Pelagophyceae</taxon>
        <taxon>Pelagomonadales</taxon>
        <taxon>Aureoumbra</taxon>
    </lineage>
</organism>
<evidence type="ECO:0000256" key="7">
    <source>
        <dbReference type="ARBA" id="ARBA00023235"/>
    </source>
</evidence>
<comment type="cofactor">
    <cofactor evidence="1">
        <name>Mg(2+)</name>
        <dbReference type="ChEBI" id="CHEBI:18420"/>
    </cofactor>
</comment>
<evidence type="ECO:0000259" key="9">
    <source>
        <dbReference type="PROSITE" id="PS51462"/>
    </source>
</evidence>
<keyword evidence="7" id="KW-0413">Isomerase</keyword>
<reference evidence="10" key="1">
    <citation type="submission" date="2021-01" db="EMBL/GenBank/DDBJ databases">
        <authorList>
            <person name="Corre E."/>
            <person name="Pelletier E."/>
            <person name="Niang G."/>
            <person name="Scheremetjew M."/>
            <person name="Finn R."/>
            <person name="Kale V."/>
            <person name="Holt S."/>
            <person name="Cochrane G."/>
            <person name="Meng A."/>
            <person name="Brown T."/>
            <person name="Cohen L."/>
        </authorList>
    </citation>
    <scope>NUCLEOTIDE SEQUENCE</scope>
    <source>
        <strain evidence="10">CCMP1510</strain>
    </source>
</reference>
<dbReference type="Gene3D" id="1.10.600.10">
    <property type="entry name" value="Farnesyl Diphosphate Synthase"/>
    <property type="match status" value="1"/>
</dbReference>
<evidence type="ECO:0000313" key="10">
    <source>
        <dbReference type="EMBL" id="CAE0372433.1"/>
    </source>
</evidence>
<gene>
    <name evidence="10" type="ORF">ALAG00032_LOCUS13217</name>
</gene>
<dbReference type="InterPro" id="IPR011876">
    <property type="entry name" value="IsopentenylPP_isomerase_typ1"/>
</dbReference>
<evidence type="ECO:0000256" key="4">
    <source>
        <dbReference type="ARBA" id="ARBA00007579"/>
    </source>
</evidence>
<dbReference type="PANTHER" id="PTHR11626">
    <property type="entry name" value="FARNESYL-DIPHOSPHATE FARNESYLTRANSFERASE"/>
    <property type="match status" value="1"/>
</dbReference>
<dbReference type="CDD" id="cd00683">
    <property type="entry name" value="Trans_IPPS_HH"/>
    <property type="match status" value="1"/>
</dbReference>
<dbReference type="PANTHER" id="PTHR11626:SF2">
    <property type="entry name" value="SQUALENE SYNTHASE"/>
    <property type="match status" value="1"/>
</dbReference>
<dbReference type="GO" id="GO:0005789">
    <property type="term" value="C:endoplasmic reticulum membrane"/>
    <property type="evidence" value="ECO:0007669"/>
    <property type="project" value="TreeGrafter"/>
</dbReference>
<evidence type="ECO:0000256" key="2">
    <source>
        <dbReference type="ARBA" id="ARBA00004826"/>
    </source>
</evidence>
<dbReference type="InterPro" id="IPR000086">
    <property type="entry name" value="NUDIX_hydrolase_dom"/>
</dbReference>
<keyword evidence="8" id="KW-0812">Transmembrane</keyword>
<dbReference type="InterPro" id="IPR019845">
    <property type="entry name" value="Squalene/phytoene_synthase_CS"/>
</dbReference>
<dbReference type="Gene3D" id="3.90.79.10">
    <property type="entry name" value="Nucleoside Triphosphate Pyrophosphohydrolase"/>
    <property type="match status" value="1"/>
</dbReference>
<dbReference type="AlphaFoldDB" id="A0A7S3K3N5"/>
<evidence type="ECO:0000256" key="5">
    <source>
        <dbReference type="ARBA" id="ARBA00022679"/>
    </source>
</evidence>
<comment type="similarity">
    <text evidence="3">Belongs to the phytoene/squalene synthase family.</text>
</comment>
<dbReference type="EMBL" id="HBIJ01020195">
    <property type="protein sequence ID" value="CAE0372433.1"/>
    <property type="molecule type" value="Transcribed_RNA"/>
</dbReference>
<comment type="similarity">
    <text evidence="4">Belongs to the IPP isomerase type 1 family.</text>
</comment>
<dbReference type="SUPFAM" id="SSF48576">
    <property type="entry name" value="Terpenoid synthases"/>
    <property type="match status" value="1"/>
</dbReference>